<accession>A0A0A3A0X7</accession>
<dbReference type="Proteomes" id="UP000030554">
    <property type="component" value="Unassembled WGS sequence"/>
</dbReference>
<dbReference type="EMBL" id="JPJQ01000012">
    <property type="protein sequence ID" value="KGQ63003.1"/>
    <property type="molecule type" value="Genomic_DNA"/>
</dbReference>
<evidence type="ECO:0000313" key="1">
    <source>
        <dbReference type="EMBL" id="KGQ63003.1"/>
    </source>
</evidence>
<organism evidence="1 2">
    <name type="scientific">Gallibacterium anatis 4895</name>
    <dbReference type="NCBI Taxonomy" id="1396510"/>
    <lineage>
        <taxon>Bacteria</taxon>
        <taxon>Pseudomonadati</taxon>
        <taxon>Pseudomonadota</taxon>
        <taxon>Gammaproteobacteria</taxon>
        <taxon>Pasteurellales</taxon>
        <taxon>Pasteurellaceae</taxon>
        <taxon>Gallibacterium</taxon>
    </lineage>
</organism>
<gene>
    <name evidence="1" type="ORF">IO48_02715</name>
</gene>
<protein>
    <submittedName>
        <fullName evidence="1">Uncharacterized protein</fullName>
    </submittedName>
</protein>
<dbReference type="AlphaFoldDB" id="A0A0A3A0X7"/>
<dbReference type="RefSeq" id="WP_094873901.1">
    <property type="nucleotide sequence ID" value="NZ_JPJQ01000012.1"/>
</dbReference>
<reference evidence="1 2" key="1">
    <citation type="submission" date="2014-07" db="EMBL/GenBank/DDBJ databases">
        <title>Chaperone-usher fimbriae in a diverse selection of Gallibacterium genomes.</title>
        <authorList>
            <person name="Kudirkiene E."/>
            <person name="Bager R.J."/>
            <person name="Johnson T.J."/>
            <person name="Bojesen A.M."/>
        </authorList>
    </citation>
    <scope>NUCLEOTIDE SEQUENCE [LARGE SCALE GENOMIC DNA]</scope>
    <source>
        <strain evidence="1 2">4895</strain>
    </source>
</reference>
<evidence type="ECO:0000313" key="2">
    <source>
        <dbReference type="Proteomes" id="UP000030554"/>
    </source>
</evidence>
<name>A0A0A3A0X7_9PAST</name>
<sequence length="240" mass="25256">MGVVAEGNRTRQYNSDIVNRDYFNYVTSPKGIVEPVIWEDLLVGGGLKLGGKALSATNKALTATGETFAKSMASNEAIALGTFADTELKLMLERLTMSSKSYLDKSFKAAANAPMKTTIANGAAAGVASLGGEIYDYSKENNPKELTEGNLSKSVTSIIGDTSKGLLFGNMPTGASIIGNSFIDKAVSGESNLGKNSASGIGGKVLDESVPSVPGKPFIVEGIQKILDKMFEKNQNKENK</sequence>
<proteinExistence type="predicted"/>
<comment type="caution">
    <text evidence="1">The sequence shown here is derived from an EMBL/GenBank/DDBJ whole genome shotgun (WGS) entry which is preliminary data.</text>
</comment>